<comment type="subcellular location">
    <subcellularLocation>
        <location evidence="1">Membrane</location>
        <topology evidence="1">Multi-pass membrane protein</topology>
    </subcellularLocation>
</comment>
<evidence type="ECO:0000256" key="10">
    <source>
        <dbReference type="SAM" id="Phobius"/>
    </source>
</evidence>
<dbReference type="Pfam" id="PF01794">
    <property type="entry name" value="Ferric_reduct"/>
    <property type="match status" value="1"/>
</dbReference>
<dbReference type="RefSeq" id="WP_173200040.1">
    <property type="nucleotide sequence ID" value="NZ_JABFCX010000003.1"/>
</dbReference>
<feature type="transmembrane region" description="Helical" evidence="10">
    <location>
        <begin position="172"/>
        <end position="190"/>
    </location>
</feature>
<keyword evidence="4" id="KW-0479">Metal-binding</keyword>
<evidence type="ECO:0000256" key="8">
    <source>
        <dbReference type="ARBA" id="ARBA00023136"/>
    </source>
</evidence>
<evidence type="ECO:0000256" key="3">
    <source>
        <dbReference type="ARBA" id="ARBA00022714"/>
    </source>
</evidence>
<evidence type="ECO:0000259" key="11">
    <source>
        <dbReference type="PROSITE" id="PS51296"/>
    </source>
</evidence>
<evidence type="ECO:0000256" key="1">
    <source>
        <dbReference type="ARBA" id="ARBA00004141"/>
    </source>
</evidence>
<dbReference type="PANTHER" id="PTHR21496:SF23">
    <property type="entry name" value="3-PHENYLPROPIONATE_CINNAMIC ACID DIOXYGENASE FERREDOXIN SUBUNIT"/>
    <property type="match status" value="1"/>
</dbReference>
<accession>A0A7Y3RN20</accession>
<name>A0A7Y3RN20_9PROT</name>
<proteinExistence type="predicted"/>
<evidence type="ECO:0000256" key="6">
    <source>
        <dbReference type="ARBA" id="ARBA00023004"/>
    </source>
</evidence>
<feature type="transmembrane region" description="Helical" evidence="10">
    <location>
        <begin position="90"/>
        <end position="111"/>
    </location>
</feature>
<feature type="region of interest" description="Disordered" evidence="9">
    <location>
        <begin position="328"/>
        <end position="349"/>
    </location>
</feature>
<dbReference type="Proteomes" id="UP000536835">
    <property type="component" value="Unassembled WGS sequence"/>
</dbReference>
<comment type="caution">
    <text evidence="12">The sequence shown here is derived from an EMBL/GenBank/DDBJ whole genome shotgun (WGS) entry which is preliminary data.</text>
</comment>
<dbReference type="GO" id="GO:0046872">
    <property type="term" value="F:metal ion binding"/>
    <property type="evidence" value="ECO:0007669"/>
    <property type="project" value="UniProtKB-KW"/>
</dbReference>
<keyword evidence="2 10" id="KW-0812">Transmembrane</keyword>
<keyword evidence="6" id="KW-0408">Iron</keyword>
<keyword evidence="13" id="KW-1185">Reference proteome</keyword>
<feature type="transmembrane region" description="Helical" evidence="10">
    <location>
        <begin position="196"/>
        <end position="218"/>
    </location>
</feature>
<dbReference type="GO" id="GO:0016020">
    <property type="term" value="C:membrane"/>
    <property type="evidence" value="ECO:0007669"/>
    <property type="project" value="UniProtKB-SubCell"/>
</dbReference>
<dbReference type="AlphaFoldDB" id="A0A7Y3RN20"/>
<feature type="transmembrane region" description="Helical" evidence="10">
    <location>
        <begin position="20"/>
        <end position="39"/>
    </location>
</feature>
<feature type="domain" description="Rieske" evidence="11">
    <location>
        <begin position="232"/>
        <end position="327"/>
    </location>
</feature>
<sequence length="349" mass="38437">MAHDYKAIQWTPFKKRYDLFLLLGVATYLVLFFVFTAGGQPDGESLHPVQIAIAATGSLSFLMLTFILSIGPLARFTDRMKPFLYNRRHVGVATFIIALLHAALVVIWYHGFSETNVFVSLLASNPRYSSLQGFPFESLGVAAFFILFLMAATSHDFWNAHLGPGLWKALHMLVYVAFALLVGHVMFGFVQDQTSIVYPVLVGSSALWVSGLHIAAGFKSATPSDVHLGRFIEVAEVSAFEEGRARIVTPSKGERIAVFLHKGKLSAISNVCRHQGGPLGEGRVIDDCVTCPWHGFQYRLEDGRSPEPFSEKVATYSVKVEDGMVFVDSEPKEPGTRTEPVSLHGEDAL</sequence>
<evidence type="ECO:0000256" key="5">
    <source>
        <dbReference type="ARBA" id="ARBA00022989"/>
    </source>
</evidence>
<keyword evidence="3" id="KW-0001">2Fe-2S</keyword>
<organism evidence="12 13">
    <name type="scientific">Parvularcula mediterranea</name>
    <dbReference type="NCBI Taxonomy" id="2732508"/>
    <lineage>
        <taxon>Bacteria</taxon>
        <taxon>Pseudomonadati</taxon>
        <taxon>Pseudomonadota</taxon>
        <taxon>Alphaproteobacteria</taxon>
        <taxon>Parvularculales</taxon>
        <taxon>Parvularculaceae</taxon>
        <taxon>Parvularcula</taxon>
    </lineage>
</organism>
<feature type="transmembrane region" description="Helical" evidence="10">
    <location>
        <begin position="51"/>
        <end position="70"/>
    </location>
</feature>
<evidence type="ECO:0000256" key="4">
    <source>
        <dbReference type="ARBA" id="ARBA00022723"/>
    </source>
</evidence>
<dbReference type="InterPro" id="IPR013130">
    <property type="entry name" value="Fe3_Rdtase_TM_dom"/>
</dbReference>
<reference evidence="12 13" key="1">
    <citation type="submission" date="2020-05" db="EMBL/GenBank/DDBJ databases">
        <title>Parvularcula mediterraneae sp. nov., isolated from polypropylene straw from shallow seawater of the seashore of Laganas in Zakynthos island, Greece.</title>
        <authorList>
            <person name="Szabo I."/>
            <person name="Al-Omari J."/>
            <person name="Rado J."/>
            <person name="Szerdahelyi G.S."/>
        </authorList>
    </citation>
    <scope>NUCLEOTIDE SEQUENCE [LARGE SCALE GENOMIC DNA]</scope>
    <source>
        <strain evidence="12 13">ZS-1/3</strain>
    </source>
</reference>
<keyword evidence="7" id="KW-0411">Iron-sulfur</keyword>
<dbReference type="GO" id="GO:0051537">
    <property type="term" value="F:2 iron, 2 sulfur cluster binding"/>
    <property type="evidence" value="ECO:0007669"/>
    <property type="project" value="UniProtKB-KW"/>
</dbReference>
<dbReference type="PROSITE" id="PS51296">
    <property type="entry name" value="RIESKE"/>
    <property type="match status" value="1"/>
</dbReference>
<keyword evidence="8 10" id="KW-0472">Membrane</keyword>
<evidence type="ECO:0000256" key="7">
    <source>
        <dbReference type="ARBA" id="ARBA00023014"/>
    </source>
</evidence>
<evidence type="ECO:0000313" key="13">
    <source>
        <dbReference type="Proteomes" id="UP000536835"/>
    </source>
</evidence>
<dbReference type="InterPro" id="IPR036922">
    <property type="entry name" value="Rieske_2Fe-2S_sf"/>
</dbReference>
<dbReference type="PANTHER" id="PTHR21496">
    <property type="entry name" value="FERREDOXIN-RELATED"/>
    <property type="match status" value="1"/>
</dbReference>
<feature type="transmembrane region" description="Helical" evidence="10">
    <location>
        <begin position="131"/>
        <end position="151"/>
    </location>
</feature>
<evidence type="ECO:0000256" key="9">
    <source>
        <dbReference type="SAM" id="MobiDB-lite"/>
    </source>
</evidence>
<gene>
    <name evidence="12" type="ORF">HK107_11880</name>
</gene>
<dbReference type="SUPFAM" id="SSF50022">
    <property type="entry name" value="ISP domain"/>
    <property type="match status" value="1"/>
</dbReference>
<dbReference type="InterPro" id="IPR017941">
    <property type="entry name" value="Rieske_2Fe-2S"/>
</dbReference>
<protein>
    <submittedName>
        <fullName evidence="12">Rieske 2Fe-2S domain-containing protein</fullName>
    </submittedName>
</protein>
<dbReference type="Gene3D" id="2.102.10.10">
    <property type="entry name" value="Rieske [2Fe-2S] iron-sulphur domain"/>
    <property type="match status" value="1"/>
</dbReference>
<dbReference type="EMBL" id="JABFCX010000003">
    <property type="protein sequence ID" value="NNU17020.1"/>
    <property type="molecule type" value="Genomic_DNA"/>
</dbReference>
<keyword evidence="5 10" id="KW-1133">Transmembrane helix</keyword>
<dbReference type="Pfam" id="PF00355">
    <property type="entry name" value="Rieske"/>
    <property type="match status" value="1"/>
</dbReference>
<evidence type="ECO:0000313" key="12">
    <source>
        <dbReference type="EMBL" id="NNU17020.1"/>
    </source>
</evidence>
<evidence type="ECO:0000256" key="2">
    <source>
        <dbReference type="ARBA" id="ARBA00022692"/>
    </source>
</evidence>